<gene>
    <name evidence="2" type="ORF">LZC95_42240</name>
</gene>
<organism evidence="2 3">
    <name type="scientific">Pendulispora brunnea</name>
    <dbReference type="NCBI Taxonomy" id="2905690"/>
    <lineage>
        <taxon>Bacteria</taxon>
        <taxon>Pseudomonadati</taxon>
        <taxon>Myxococcota</taxon>
        <taxon>Myxococcia</taxon>
        <taxon>Myxococcales</taxon>
        <taxon>Sorangiineae</taxon>
        <taxon>Pendulisporaceae</taxon>
        <taxon>Pendulispora</taxon>
    </lineage>
</organism>
<keyword evidence="3" id="KW-1185">Reference proteome</keyword>
<reference evidence="2 3" key="1">
    <citation type="submission" date="2021-12" db="EMBL/GenBank/DDBJ databases">
        <title>Discovery of the Pendulisporaceae a myxobacterial family with distinct sporulation behavior and unique specialized metabolism.</title>
        <authorList>
            <person name="Garcia R."/>
            <person name="Popoff A."/>
            <person name="Bader C.D."/>
            <person name="Loehr J."/>
            <person name="Walesch S."/>
            <person name="Walt C."/>
            <person name="Boldt J."/>
            <person name="Bunk B."/>
            <person name="Haeckl F.J.F.P.J."/>
            <person name="Gunesch A.P."/>
            <person name="Birkelbach J."/>
            <person name="Nuebel U."/>
            <person name="Pietschmann T."/>
            <person name="Bach T."/>
            <person name="Mueller R."/>
        </authorList>
    </citation>
    <scope>NUCLEOTIDE SEQUENCE [LARGE SCALE GENOMIC DNA]</scope>
    <source>
        <strain evidence="2 3">MSr12523</strain>
    </source>
</reference>
<evidence type="ECO:0000259" key="1">
    <source>
        <dbReference type="Pfam" id="PF04754"/>
    </source>
</evidence>
<feature type="domain" description="Transposase (putative) YhgA-like" evidence="1">
    <location>
        <begin position="6"/>
        <end position="208"/>
    </location>
</feature>
<proteinExistence type="predicted"/>
<dbReference type="Pfam" id="PF04754">
    <property type="entry name" value="Transposase_31"/>
    <property type="match status" value="1"/>
</dbReference>
<protein>
    <submittedName>
        <fullName evidence="2">Rpn family recombination-promoting nuclease/putative transposase</fullName>
    </submittedName>
</protein>
<dbReference type="InterPro" id="IPR006842">
    <property type="entry name" value="Transposase_31"/>
</dbReference>
<evidence type="ECO:0000313" key="2">
    <source>
        <dbReference type="EMBL" id="WXA93059.1"/>
    </source>
</evidence>
<dbReference type="EMBL" id="CP089982">
    <property type="protein sequence ID" value="WXA93059.1"/>
    <property type="molecule type" value="Genomic_DNA"/>
</dbReference>
<name>A0ABZ2K2W7_9BACT</name>
<accession>A0ABZ2K2W7</accession>
<dbReference type="InterPro" id="IPR051699">
    <property type="entry name" value="Rpn/YhgA-like_nuclease"/>
</dbReference>
<dbReference type="RefSeq" id="WP_394843657.1">
    <property type="nucleotide sequence ID" value="NZ_CP089982.1"/>
</dbReference>
<evidence type="ECO:0000313" key="3">
    <source>
        <dbReference type="Proteomes" id="UP001379533"/>
    </source>
</evidence>
<dbReference type="PANTHER" id="PTHR34611">
    <property type="match status" value="1"/>
</dbReference>
<sequence>MSKSPSPHDALFKASFGRPDIARSELELVLPRAILTQLDLSTLVVLPGSYIDDDLRQTHSDLLYGVRTVSGEPSLVCVLAEHQSKYDATMALRLLEYALRVWRRWLDEHPGGKIPLLICLVLHHGEGGWSGPPELSSMFDASSSAIEATREFIPHFRYILDDLTALSVEVLAGRTIHVLGRLVQIALWTSSSLERFEQAAPLMQQLARVTTRDAATRTLLTRLYVYLLQVLRDVDARAVYDKLVEIAGPEGKEDVMTAAEQLMAKGMADGLAKGMADGLAKGMADGLAKGMADGLAKGRIETLRMAIEKALEARKVTLSEAGRARLEGCSDSDVLERWYERALTLNEESEIFGG</sequence>
<dbReference type="Proteomes" id="UP001379533">
    <property type="component" value="Chromosome"/>
</dbReference>
<dbReference type="PANTHER" id="PTHR34611:SF2">
    <property type="entry name" value="INACTIVE RECOMBINATION-PROMOTING NUCLEASE-LIKE PROTEIN RPNE-RELATED"/>
    <property type="match status" value="1"/>
</dbReference>